<dbReference type="GeneID" id="70184277"/>
<evidence type="ECO:0000313" key="2">
    <source>
        <dbReference type="EMBL" id="KAH7025978.1"/>
    </source>
</evidence>
<evidence type="ECO:0000313" key="3">
    <source>
        <dbReference type="Proteomes" id="UP000756346"/>
    </source>
</evidence>
<name>A0A9P9BM66_9PEZI</name>
<proteinExistence type="predicted"/>
<keyword evidence="1" id="KW-0812">Transmembrane</keyword>
<dbReference type="EMBL" id="JAGTJQ010000008">
    <property type="protein sequence ID" value="KAH7025978.1"/>
    <property type="molecule type" value="Genomic_DNA"/>
</dbReference>
<keyword evidence="1" id="KW-1133">Transmembrane helix</keyword>
<dbReference type="RefSeq" id="XP_046009195.1">
    <property type="nucleotide sequence ID" value="XM_046154731.1"/>
</dbReference>
<sequence>MAGTANRTWGLGGTSPVLFLMGGMKPEKMDCWLWTTLVFIDMLGWLCALLVGQANAAEKCMTTCLGAPSVSDGYRTQQGGNSADGPWARCV</sequence>
<comment type="caution">
    <text evidence="2">The sequence shown here is derived from an EMBL/GenBank/DDBJ whole genome shotgun (WGS) entry which is preliminary data.</text>
</comment>
<protein>
    <submittedName>
        <fullName evidence="2">Uncharacterized protein</fullName>
    </submittedName>
</protein>
<keyword evidence="3" id="KW-1185">Reference proteome</keyword>
<dbReference type="Proteomes" id="UP000756346">
    <property type="component" value="Unassembled WGS sequence"/>
</dbReference>
<keyword evidence="1" id="KW-0472">Membrane</keyword>
<gene>
    <name evidence="2" type="ORF">B0I36DRAFT_329626</name>
</gene>
<reference evidence="2" key="1">
    <citation type="journal article" date="2021" name="Nat. Commun.">
        <title>Genetic determinants of endophytism in the Arabidopsis root mycobiome.</title>
        <authorList>
            <person name="Mesny F."/>
            <person name="Miyauchi S."/>
            <person name="Thiergart T."/>
            <person name="Pickel B."/>
            <person name="Atanasova L."/>
            <person name="Karlsson M."/>
            <person name="Huettel B."/>
            <person name="Barry K.W."/>
            <person name="Haridas S."/>
            <person name="Chen C."/>
            <person name="Bauer D."/>
            <person name="Andreopoulos W."/>
            <person name="Pangilinan J."/>
            <person name="LaButti K."/>
            <person name="Riley R."/>
            <person name="Lipzen A."/>
            <person name="Clum A."/>
            <person name="Drula E."/>
            <person name="Henrissat B."/>
            <person name="Kohler A."/>
            <person name="Grigoriev I.V."/>
            <person name="Martin F.M."/>
            <person name="Hacquard S."/>
        </authorList>
    </citation>
    <scope>NUCLEOTIDE SEQUENCE</scope>
    <source>
        <strain evidence="2">MPI-CAGE-CH-0230</strain>
    </source>
</reference>
<organism evidence="2 3">
    <name type="scientific">Microdochium trichocladiopsis</name>
    <dbReference type="NCBI Taxonomy" id="1682393"/>
    <lineage>
        <taxon>Eukaryota</taxon>
        <taxon>Fungi</taxon>
        <taxon>Dikarya</taxon>
        <taxon>Ascomycota</taxon>
        <taxon>Pezizomycotina</taxon>
        <taxon>Sordariomycetes</taxon>
        <taxon>Xylariomycetidae</taxon>
        <taxon>Xylariales</taxon>
        <taxon>Microdochiaceae</taxon>
        <taxon>Microdochium</taxon>
    </lineage>
</organism>
<dbReference type="AlphaFoldDB" id="A0A9P9BM66"/>
<accession>A0A9P9BM66</accession>
<evidence type="ECO:0000256" key="1">
    <source>
        <dbReference type="SAM" id="Phobius"/>
    </source>
</evidence>
<feature type="transmembrane region" description="Helical" evidence="1">
    <location>
        <begin position="32"/>
        <end position="51"/>
    </location>
</feature>